<protein>
    <submittedName>
        <fullName evidence="2">Uncharacterized protein</fullName>
    </submittedName>
</protein>
<evidence type="ECO:0000313" key="3">
    <source>
        <dbReference type="Proteomes" id="UP001302602"/>
    </source>
</evidence>
<name>A0AAN6TRC3_9PEZI</name>
<reference evidence="2" key="1">
    <citation type="journal article" date="2023" name="Mol. Phylogenet. Evol.">
        <title>Genome-scale phylogeny and comparative genomics of the fungal order Sordariales.</title>
        <authorList>
            <person name="Hensen N."/>
            <person name="Bonometti L."/>
            <person name="Westerberg I."/>
            <person name="Brannstrom I.O."/>
            <person name="Guillou S."/>
            <person name="Cros-Aarteil S."/>
            <person name="Calhoun S."/>
            <person name="Haridas S."/>
            <person name="Kuo A."/>
            <person name="Mondo S."/>
            <person name="Pangilinan J."/>
            <person name="Riley R."/>
            <person name="LaButti K."/>
            <person name="Andreopoulos B."/>
            <person name="Lipzen A."/>
            <person name="Chen C."/>
            <person name="Yan M."/>
            <person name="Daum C."/>
            <person name="Ng V."/>
            <person name="Clum A."/>
            <person name="Steindorff A."/>
            <person name="Ohm R.A."/>
            <person name="Martin F."/>
            <person name="Silar P."/>
            <person name="Natvig D.O."/>
            <person name="Lalanne C."/>
            <person name="Gautier V."/>
            <person name="Ament-Velasquez S.L."/>
            <person name="Kruys A."/>
            <person name="Hutchinson M.I."/>
            <person name="Powell A.J."/>
            <person name="Barry K."/>
            <person name="Miller A.N."/>
            <person name="Grigoriev I.V."/>
            <person name="Debuchy R."/>
            <person name="Gladieux P."/>
            <person name="Hiltunen Thoren M."/>
            <person name="Johannesson H."/>
        </authorList>
    </citation>
    <scope>NUCLEOTIDE SEQUENCE</scope>
    <source>
        <strain evidence="2">CBS 731.68</strain>
    </source>
</reference>
<dbReference type="RefSeq" id="XP_062643012.1">
    <property type="nucleotide sequence ID" value="XM_062793918.1"/>
</dbReference>
<dbReference type="EMBL" id="MU853251">
    <property type="protein sequence ID" value="KAK4119239.1"/>
    <property type="molecule type" value="Genomic_DNA"/>
</dbReference>
<dbReference type="GeneID" id="87830687"/>
<reference evidence="2" key="2">
    <citation type="submission" date="2023-05" db="EMBL/GenBank/DDBJ databases">
        <authorList>
            <consortium name="Lawrence Berkeley National Laboratory"/>
            <person name="Steindorff A."/>
            <person name="Hensen N."/>
            <person name="Bonometti L."/>
            <person name="Westerberg I."/>
            <person name="Brannstrom I.O."/>
            <person name="Guillou S."/>
            <person name="Cros-Aarteil S."/>
            <person name="Calhoun S."/>
            <person name="Haridas S."/>
            <person name="Kuo A."/>
            <person name="Mondo S."/>
            <person name="Pangilinan J."/>
            <person name="Riley R."/>
            <person name="Labutti K."/>
            <person name="Andreopoulos B."/>
            <person name="Lipzen A."/>
            <person name="Chen C."/>
            <person name="Yanf M."/>
            <person name="Daum C."/>
            <person name="Ng V."/>
            <person name="Clum A."/>
            <person name="Ohm R."/>
            <person name="Martin F."/>
            <person name="Silar P."/>
            <person name="Natvig D."/>
            <person name="Lalanne C."/>
            <person name="Gautier V."/>
            <person name="Ament-Velasquez S.L."/>
            <person name="Kruys A."/>
            <person name="Hutchinson M.I."/>
            <person name="Powell A.J."/>
            <person name="Barry K."/>
            <person name="Miller A.N."/>
            <person name="Grigoriev I.V."/>
            <person name="Debuchy R."/>
            <person name="Gladieux P."/>
            <person name="Thoren M.H."/>
            <person name="Johannesson H."/>
        </authorList>
    </citation>
    <scope>NUCLEOTIDE SEQUENCE</scope>
    <source>
        <strain evidence="2">CBS 731.68</strain>
    </source>
</reference>
<dbReference type="Proteomes" id="UP001302602">
    <property type="component" value="Unassembled WGS sequence"/>
</dbReference>
<feature type="compositionally biased region" description="Polar residues" evidence="1">
    <location>
        <begin position="15"/>
        <end position="29"/>
    </location>
</feature>
<proteinExistence type="predicted"/>
<feature type="region of interest" description="Disordered" evidence="1">
    <location>
        <begin position="1"/>
        <end position="57"/>
    </location>
</feature>
<keyword evidence="3" id="KW-1185">Reference proteome</keyword>
<evidence type="ECO:0000313" key="2">
    <source>
        <dbReference type="EMBL" id="KAK4119239.1"/>
    </source>
</evidence>
<organism evidence="2 3">
    <name type="scientific">Parathielavia appendiculata</name>
    <dbReference type="NCBI Taxonomy" id="2587402"/>
    <lineage>
        <taxon>Eukaryota</taxon>
        <taxon>Fungi</taxon>
        <taxon>Dikarya</taxon>
        <taxon>Ascomycota</taxon>
        <taxon>Pezizomycotina</taxon>
        <taxon>Sordariomycetes</taxon>
        <taxon>Sordariomycetidae</taxon>
        <taxon>Sordariales</taxon>
        <taxon>Chaetomiaceae</taxon>
        <taxon>Parathielavia</taxon>
    </lineage>
</organism>
<sequence length="57" mass="6397">MTFLPSNFLDPHSPTYLSLTTTRPTWPQKSRSRLNPPRGSPSRAPRDTLEAIDPAYG</sequence>
<evidence type="ECO:0000256" key="1">
    <source>
        <dbReference type="SAM" id="MobiDB-lite"/>
    </source>
</evidence>
<accession>A0AAN6TRC3</accession>
<dbReference type="AlphaFoldDB" id="A0AAN6TRC3"/>
<gene>
    <name evidence="2" type="ORF">N657DRAFT_650339</name>
</gene>
<comment type="caution">
    <text evidence="2">The sequence shown here is derived from an EMBL/GenBank/DDBJ whole genome shotgun (WGS) entry which is preliminary data.</text>
</comment>